<feature type="domain" description="Dienelactone hydrolase" evidence="1">
    <location>
        <begin position="97"/>
        <end position="266"/>
    </location>
</feature>
<reference evidence="3" key="1">
    <citation type="submission" date="2022-11" db="UniProtKB">
        <authorList>
            <consortium name="WormBaseParasite"/>
        </authorList>
    </citation>
    <scope>IDENTIFICATION</scope>
</reference>
<dbReference type="InterPro" id="IPR002925">
    <property type="entry name" value="Dienelactn_hydro"/>
</dbReference>
<sequence length="270" mass="29166">MTVEPATALAVVTSTTAAQLVRPISPIMFRFSTVVYLYLAVVASVQAQQQQGNSPLRAIGQFVDGVANLFQARGNRLADVPIQSRLVQYNDGNVRLTGYLAYPLENGTARPGILIAHDFNGRDAFEDGKANDLARLGYVAFAYDLYGKVGATTEENIALMRPFTENRDLLLKRIQLSLDQLKQAPGVNQNMLGAIGFCFGGMAVLDMARANLAGVQVVVSFHGTLDPPPTTNTSSIRAKVLVCHGHNDSSITPDKVPVTHPTYSTNRVFS</sequence>
<dbReference type="Pfam" id="PF01738">
    <property type="entry name" value="DLH"/>
    <property type="match status" value="1"/>
</dbReference>
<evidence type="ECO:0000259" key="1">
    <source>
        <dbReference type="Pfam" id="PF01738"/>
    </source>
</evidence>
<evidence type="ECO:0000313" key="2">
    <source>
        <dbReference type="Proteomes" id="UP000887566"/>
    </source>
</evidence>
<dbReference type="Proteomes" id="UP000887566">
    <property type="component" value="Unplaced"/>
</dbReference>
<dbReference type="GO" id="GO:0016787">
    <property type="term" value="F:hydrolase activity"/>
    <property type="evidence" value="ECO:0007669"/>
    <property type="project" value="InterPro"/>
</dbReference>
<accession>A0A914VVF5</accession>
<dbReference type="PANTHER" id="PTHR22946:SF0">
    <property type="entry name" value="DIENELACTONE HYDROLASE DOMAIN-CONTAINING PROTEIN"/>
    <property type="match status" value="1"/>
</dbReference>
<organism evidence="2 3">
    <name type="scientific">Plectus sambesii</name>
    <dbReference type="NCBI Taxonomy" id="2011161"/>
    <lineage>
        <taxon>Eukaryota</taxon>
        <taxon>Metazoa</taxon>
        <taxon>Ecdysozoa</taxon>
        <taxon>Nematoda</taxon>
        <taxon>Chromadorea</taxon>
        <taxon>Plectida</taxon>
        <taxon>Plectina</taxon>
        <taxon>Plectoidea</taxon>
        <taxon>Plectidae</taxon>
        <taxon>Plectus</taxon>
    </lineage>
</organism>
<dbReference type="InterPro" id="IPR029058">
    <property type="entry name" value="AB_hydrolase_fold"/>
</dbReference>
<protein>
    <submittedName>
        <fullName evidence="3">Dienelactone hydrolase domain-containing protein</fullName>
    </submittedName>
</protein>
<proteinExistence type="predicted"/>
<dbReference type="PANTHER" id="PTHR22946">
    <property type="entry name" value="DIENELACTONE HYDROLASE DOMAIN-CONTAINING PROTEIN-RELATED"/>
    <property type="match status" value="1"/>
</dbReference>
<dbReference type="WBParaSite" id="PSAMB.scaffold2466size23060.g17874.t1">
    <property type="protein sequence ID" value="PSAMB.scaffold2466size23060.g17874.t1"/>
    <property type="gene ID" value="PSAMB.scaffold2466size23060.g17874"/>
</dbReference>
<dbReference type="InterPro" id="IPR050261">
    <property type="entry name" value="FrsA_esterase"/>
</dbReference>
<name>A0A914VVF5_9BILA</name>
<dbReference type="AlphaFoldDB" id="A0A914VVF5"/>
<dbReference type="Gene3D" id="3.40.50.1820">
    <property type="entry name" value="alpha/beta hydrolase"/>
    <property type="match status" value="1"/>
</dbReference>
<dbReference type="SUPFAM" id="SSF53474">
    <property type="entry name" value="alpha/beta-Hydrolases"/>
    <property type="match status" value="1"/>
</dbReference>
<keyword evidence="2" id="KW-1185">Reference proteome</keyword>
<evidence type="ECO:0000313" key="3">
    <source>
        <dbReference type="WBParaSite" id="PSAMB.scaffold2466size23060.g17874.t1"/>
    </source>
</evidence>